<proteinExistence type="inferred from homology"/>
<dbReference type="EMBL" id="AP022360">
    <property type="protein sequence ID" value="BBU79334.1"/>
    <property type="molecule type" value="Genomic_DNA"/>
</dbReference>
<dbReference type="Pfam" id="PF03401">
    <property type="entry name" value="TctC"/>
    <property type="match status" value="1"/>
</dbReference>
<gene>
    <name evidence="3" type="ORF">EIMP300_07340</name>
</gene>
<dbReference type="Gene3D" id="3.40.190.150">
    <property type="entry name" value="Bordetella uptake gene, domain 1"/>
    <property type="match status" value="1"/>
</dbReference>
<dbReference type="InterPro" id="IPR005064">
    <property type="entry name" value="BUG"/>
</dbReference>
<organism evidence="3 4">
    <name type="scientific">Escherichia coli</name>
    <dbReference type="NCBI Taxonomy" id="562"/>
    <lineage>
        <taxon>Bacteria</taxon>
        <taxon>Pseudomonadati</taxon>
        <taxon>Pseudomonadota</taxon>
        <taxon>Gammaproteobacteria</taxon>
        <taxon>Enterobacterales</taxon>
        <taxon>Enterobacteriaceae</taxon>
        <taxon>Escherichia</taxon>
    </lineage>
</organism>
<evidence type="ECO:0000256" key="2">
    <source>
        <dbReference type="SAM" id="SignalP"/>
    </source>
</evidence>
<dbReference type="InterPro" id="IPR042100">
    <property type="entry name" value="Bug_dom1"/>
</dbReference>
<keyword evidence="2" id="KW-0732">Signal</keyword>
<dbReference type="SUPFAM" id="SSF53850">
    <property type="entry name" value="Periplasmic binding protein-like II"/>
    <property type="match status" value="1"/>
</dbReference>
<dbReference type="Proteomes" id="UP000467488">
    <property type="component" value="Chromosome"/>
</dbReference>
<dbReference type="PIRSF" id="PIRSF017082">
    <property type="entry name" value="YflP"/>
    <property type="match status" value="1"/>
</dbReference>
<dbReference type="PANTHER" id="PTHR42928">
    <property type="entry name" value="TRICARBOXYLATE-BINDING PROTEIN"/>
    <property type="match status" value="1"/>
</dbReference>
<name>A0A8S0FIP7_ECOLX</name>
<feature type="signal peptide" evidence="2">
    <location>
        <begin position="1"/>
        <end position="29"/>
    </location>
</feature>
<dbReference type="Gene3D" id="3.40.190.10">
    <property type="entry name" value="Periplasmic binding protein-like II"/>
    <property type="match status" value="1"/>
</dbReference>
<protein>
    <submittedName>
        <fullName evidence="3">ABC transporter substrate-binding protein</fullName>
    </submittedName>
</protein>
<reference evidence="3 4" key="1">
    <citation type="submission" date="2020-01" db="EMBL/GenBank/DDBJ databases">
        <title>Dynamics of blaIMP-6 dissemination in carbapenem resistant Enterobacteriacea isolated from regional surveillance in Osaka, Japan.</title>
        <authorList>
            <person name="Abe R."/>
            <person name="Akeda Y."/>
            <person name="Sugawara Y."/>
            <person name="Yamamoto N."/>
            <person name="Tomono K."/>
            <person name="Takeuchi D."/>
            <person name="Kawahara R."/>
            <person name="Hamada S."/>
        </authorList>
    </citation>
    <scope>NUCLEOTIDE SEQUENCE [LARGE SCALE GENOMIC DNA]</scope>
    <source>
        <strain evidence="3 4">E300</strain>
    </source>
</reference>
<accession>A0A8S0FIP7</accession>
<feature type="chain" id="PRO_5035882616" evidence="2">
    <location>
        <begin position="30"/>
        <end position="332"/>
    </location>
</feature>
<sequence length="332" mass="35172">MIKHLTLPKKMAAMVLLAGAALSIAPVQAASWPTKQIELVVPYAAGGGTDLVARAFADAAKNHLPVSIGVINKPGGGGAIGLSEIAAARPGGYKIGLGTVELTTLPSLGMVRFKTSDFKCLSYQGFPIARLNADPAAITVRADAPWNSYEEFMTYAKANPGKVRIGNSGTGAIWHLAAAALEDKTGAKFSHVPWHGAAPAITGLLGGHIEAVSVSPGEVINHVKGGKLKTLVVMADERMKTMPDVPTLKEKGVDLSIGTWRGLIVSQKTPQDVVDVLAKAAKETAEEPAFQDRALQKLNLNYAWLDAASFQTQISEQEKYFDELLTRLGLKK</sequence>
<evidence type="ECO:0000256" key="1">
    <source>
        <dbReference type="ARBA" id="ARBA00006987"/>
    </source>
</evidence>
<dbReference type="PANTHER" id="PTHR42928:SF5">
    <property type="entry name" value="BLR1237 PROTEIN"/>
    <property type="match status" value="1"/>
</dbReference>
<dbReference type="AlphaFoldDB" id="A0A8S0FIP7"/>
<comment type="similarity">
    <text evidence="1">Belongs to the UPF0065 (bug) family.</text>
</comment>
<dbReference type="CDD" id="cd07012">
    <property type="entry name" value="PBP2_Bug_TTT"/>
    <property type="match status" value="1"/>
</dbReference>
<evidence type="ECO:0000313" key="3">
    <source>
        <dbReference type="EMBL" id="BBU79334.1"/>
    </source>
</evidence>
<evidence type="ECO:0000313" key="4">
    <source>
        <dbReference type="Proteomes" id="UP000467488"/>
    </source>
</evidence>